<dbReference type="Proteomes" id="UP001213000">
    <property type="component" value="Unassembled WGS sequence"/>
</dbReference>
<organism evidence="1 2">
    <name type="scientific">Leucocoprinus birnbaumii</name>
    <dbReference type="NCBI Taxonomy" id="56174"/>
    <lineage>
        <taxon>Eukaryota</taxon>
        <taxon>Fungi</taxon>
        <taxon>Dikarya</taxon>
        <taxon>Basidiomycota</taxon>
        <taxon>Agaricomycotina</taxon>
        <taxon>Agaricomycetes</taxon>
        <taxon>Agaricomycetidae</taxon>
        <taxon>Agaricales</taxon>
        <taxon>Agaricineae</taxon>
        <taxon>Agaricaceae</taxon>
        <taxon>Leucocoprinus</taxon>
    </lineage>
</organism>
<comment type="caution">
    <text evidence="1">The sequence shown here is derived from an EMBL/GenBank/DDBJ whole genome shotgun (WGS) entry which is preliminary data.</text>
</comment>
<keyword evidence="2" id="KW-1185">Reference proteome</keyword>
<accession>A0AAD5VVE4</accession>
<proteinExistence type="predicted"/>
<name>A0AAD5VVE4_9AGAR</name>
<protein>
    <submittedName>
        <fullName evidence="1">Uncharacterized protein</fullName>
    </submittedName>
</protein>
<dbReference type="AlphaFoldDB" id="A0AAD5VVE4"/>
<evidence type="ECO:0000313" key="1">
    <source>
        <dbReference type="EMBL" id="KAJ3569003.1"/>
    </source>
</evidence>
<dbReference type="EMBL" id="JANIEX010000312">
    <property type="protein sequence ID" value="KAJ3569003.1"/>
    <property type="molecule type" value="Genomic_DNA"/>
</dbReference>
<reference evidence="1" key="1">
    <citation type="submission" date="2022-07" db="EMBL/GenBank/DDBJ databases">
        <title>Genome Sequence of Leucocoprinus birnbaumii.</title>
        <authorList>
            <person name="Buettner E."/>
        </authorList>
    </citation>
    <scope>NUCLEOTIDE SEQUENCE</scope>
    <source>
        <strain evidence="1">VT141</strain>
    </source>
</reference>
<gene>
    <name evidence="1" type="ORF">NP233_g5341</name>
</gene>
<evidence type="ECO:0000313" key="2">
    <source>
        <dbReference type="Proteomes" id="UP001213000"/>
    </source>
</evidence>
<sequence length="85" mass="9807">MLIPSALLMHSNVTIPNGQQRASIVQYAPAELFRYVDNGFATDKYLSDNNPKLFAQKNKERVDLPEKRMNYFLTIEQLLEYPTAD</sequence>